<dbReference type="CDD" id="cd06170">
    <property type="entry name" value="LuxR_C_like"/>
    <property type="match status" value="1"/>
</dbReference>
<dbReference type="PROSITE" id="PS50043">
    <property type="entry name" value="HTH_LUXR_2"/>
    <property type="match status" value="1"/>
</dbReference>
<keyword evidence="1" id="KW-0547">Nucleotide-binding</keyword>
<dbReference type="Gene3D" id="1.10.10.10">
    <property type="entry name" value="Winged helix-like DNA-binding domain superfamily/Winged helix DNA-binding domain"/>
    <property type="match status" value="1"/>
</dbReference>
<dbReference type="GO" id="GO:0016887">
    <property type="term" value="F:ATP hydrolysis activity"/>
    <property type="evidence" value="ECO:0007669"/>
    <property type="project" value="InterPro"/>
</dbReference>
<organism evidence="5 6">
    <name type="scientific">Mycobacteroides abscessus</name>
    <dbReference type="NCBI Taxonomy" id="36809"/>
    <lineage>
        <taxon>Bacteria</taxon>
        <taxon>Bacillati</taxon>
        <taxon>Actinomycetota</taxon>
        <taxon>Actinomycetes</taxon>
        <taxon>Mycobacteriales</taxon>
        <taxon>Mycobacteriaceae</taxon>
        <taxon>Mycobacteroides</taxon>
    </lineage>
</organism>
<dbReference type="GO" id="GO:0003677">
    <property type="term" value="F:DNA binding"/>
    <property type="evidence" value="ECO:0007669"/>
    <property type="project" value="InterPro"/>
</dbReference>
<name>A0A0U0ZL66_9MYCO</name>
<dbReference type="SUPFAM" id="SSF46894">
    <property type="entry name" value="C-terminal effector domain of the bipartite response regulators"/>
    <property type="match status" value="1"/>
</dbReference>
<dbReference type="SUPFAM" id="SSF52540">
    <property type="entry name" value="P-loop containing nucleoside triphosphate hydrolases"/>
    <property type="match status" value="1"/>
</dbReference>
<dbReference type="PANTHER" id="PTHR16305:SF28">
    <property type="entry name" value="GUANYLATE CYCLASE DOMAIN-CONTAINING PROTEIN"/>
    <property type="match status" value="1"/>
</dbReference>
<dbReference type="InterPro" id="IPR036388">
    <property type="entry name" value="WH-like_DNA-bd_sf"/>
</dbReference>
<dbReference type="Gene3D" id="3.40.50.300">
    <property type="entry name" value="P-loop containing nucleotide triphosphate hydrolases"/>
    <property type="match status" value="1"/>
</dbReference>
<dbReference type="SUPFAM" id="SSF48452">
    <property type="entry name" value="TPR-like"/>
    <property type="match status" value="1"/>
</dbReference>
<protein>
    <submittedName>
        <fullName evidence="5">Putative regulatory protein, LuxR</fullName>
    </submittedName>
</protein>
<dbReference type="InterPro" id="IPR016032">
    <property type="entry name" value="Sig_transdc_resp-reg_C-effctor"/>
</dbReference>
<evidence type="ECO:0000256" key="2">
    <source>
        <dbReference type="ARBA" id="ARBA00022840"/>
    </source>
</evidence>
<evidence type="ECO:0000256" key="3">
    <source>
        <dbReference type="SAM" id="MobiDB-lite"/>
    </source>
</evidence>
<feature type="domain" description="HTH luxR-type" evidence="4">
    <location>
        <begin position="830"/>
        <end position="895"/>
    </location>
</feature>
<dbReference type="PRINTS" id="PR00038">
    <property type="entry name" value="HTHLUXR"/>
</dbReference>
<evidence type="ECO:0000313" key="5">
    <source>
        <dbReference type="EMBL" id="CPV41427.1"/>
    </source>
</evidence>
<dbReference type="SMART" id="SM00421">
    <property type="entry name" value="HTH_LUXR"/>
    <property type="match status" value="1"/>
</dbReference>
<dbReference type="GO" id="GO:0005524">
    <property type="term" value="F:ATP binding"/>
    <property type="evidence" value="ECO:0007669"/>
    <property type="project" value="UniProtKB-KW"/>
</dbReference>
<dbReference type="Pfam" id="PF00196">
    <property type="entry name" value="GerE"/>
    <property type="match status" value="1"/>
</dbReference>
<dbReference type="InterPro" id="IPR011990">
    <property type="entry name" value="TPR-like_helical_dom_sf"/>
</dbReference>
<accession>A0A0U0ZL66</accession>
<keyword evidence="2" id="KW-0067">ATP-binding</keyword>
<dbReference type="InterPro" id="IPR000792">
    <property type="entry name" value="Tscrpt_reg_LuxR_C"/>
</dbReference>
<dbReference type="InterPro" id="IPR049945">
    <property type="entry name" value="AAA_22"/>
</dbReference>
<reference evidence="5 6" key="1">
    <citation type="submission" date="2015-03" db="EMBL/GenBank/DDBJ databases">
        <authorList>
            <person name="Murphy D."/>
        </authorList>
    </citation>
    <scope>NUCLEOTIDE SEQUENCE [LARGE SCALE GENOMIC DNA]</scope>
    <source>
        <strain evidence="5 6">PAP088</strain>
    </source>
</reference>
<dbReference type="SMART" id="SM00382">
    <property type="entry name" value="AAA"/>
    <property type="match status" value="1"/>
</dbReference>
<dbReference type="InterPro" id="IPR027417">
    <property type="entry name" value="P-loop_NTPase"/>
</dbReference>
<dbReference type="Proteomes" id="UP000045782">
    <property type="component" value="Unassembled WGS sequence"/>
</dbReference>
<feature type="region of interest" description="Disordered" evidence="3">
    <location>
        <begin position="1"/>
        <end position="25"/>
    </location>
</feature>
<dbReference type="InterPro" id="IPR003593">
    <property type="entry name" value="AAA+_ATPase"/>
</dbReference>
<dbReference type="AlphaFoldDB" id="A0A0U0ZL66"/>
<dbReference type="Gene3D" id="1.25.40.10">
    <property type="entry name" value="Tetratricopeptide repeat domain"/>
    <property type="match status" value="1"/>
</dbReference>
<sequence length="901" mass="96967">MTTTTGTIDGRGQAPRLSPANGHPDLHSYPMARSWQLLDRQTEFGAVRSAMADDSTCGAVLVGAAGVGKTTLARAVTKSLDTDVRWVACTESSRSIPLGVFAHWIQASGSRDPTALIAAARESIVSTANPIIGIDDAHLLDDLSATLLHQIAVDHVGHVVATVRSGEPVPDAVTALWKDNYLQRFELDPLTQRQSIALVEKVLGGPLEGLSADVMWRSSRGNPLFLRHLVEGSMQAGSLTEVNGVWQLRGDAVVPSGLDTLIGDRLEHVDDTVFSALKVLSMCEPLDIDTLCEIASDEAVDAAEIADLIRVERDGVRTVVRFSHPMFGEAVRRRVGTASGRRLRGKLVRVLRDRDLGTASNRIRLARLSIDCDEPVDLDLLVTAAKDAVYLSNLPLGEELARAAVDGGGGLQAAAMLSRSLLWQGRPEQAEEILAAFDPDDLDELSLVLWGIPRISIAFWSMGENERAHELLALLHERVRHHILKPVVDATDAAIALHENRFDEGLARAHAVLSDPVAPKQAVEFAAFGVGLMLPVAGRGHEFEPIAQRCRDDKKRTTDGLIAAMVRYCDVLALTYTGQLDLAEERVAEYTKFSSAGQFLAWAIARIMAGVVANQRGLFREAIEAFEQALAAQRADRPLPWQLPARLLLARAYAALGRAVDGERVLDEAREHSGPHVAIHMPQMMLAKAWLVAARGSDRGAVDAARRAADAAHSAGQYALEAEALHHAARFGDRTVGRRIESLCTRVHGPLTGLYARHALAVAHSDITGLEAVSADFEAAGLLLSAADAAAQAVALRMRAGDRGKGSDAAARVLRMADRCGGVVTPAILAAAKPLPISSREREIAVLIGEGLSDKDIATRLQLSVRTVEGHIYRARMKLDADDREEFAKIVGSDLKPPEAS</sequence>
<proteinExistence type="predicted"/>
<dbReference type="GO" id="GO:0006355">
    <property type="term" value="P:regulation of DNA-templated transcription"/>
    <property type="evidence" value="ECO:0007669"/>
    <property type="project" value="InterPro"/>
</dbReference>
<evidence type="ECO:0000256" key="1">
    <source>
        <dbReference type="ARBA" id="ARBA00022741"/>
    </source>
</evidence>
<dbReference type="PANTHER" id="PTHR16305">
    <property type="entry name" value="TESTICULAR SOLUBLE ADENYLYL CYCLASE"/>
    <property type="match status" value="1"/>
</dbReference>
<gene>
    <name evidence="5" type="ORF">ERS075579_01271</name>
</gene>
<dbReference type="Pfam" id="PF14559">
    <property type="entry name" value="TPR_19"/>
    <property type="match status" value="1"/>
</dbReference>
<dbReference type="Pfam" id="PF13401">
    <property type="entry name" value="AAA_22"/>
    <property type="match status" value="1"/>
</dbReference>
<dbReference type="GO" id="GO:0004016">
    <property type="term" value="F:adenylate cyclase activity"/>
    <property type="evidence" value="ECO:0007669"/>
    <property type="project" value="TreeGrafter"/>
</dbReference>
<evidence type="ECO:0000313" key="6">
    <source>
        <dbReference type="Proteomes" id="UP000045782"/>
    </source>
</evidence>
<evidence type="ECO:0000259" key="4">
    <source>
        <dbReference type="PROSITE" id="PS50043"/>
    </source>
</evidence>
<dbReference type="GO" id="GO:0005737">
    <property type="term" value="C:cytoplasm"/>
    <property type="evidence" value="ECO:0007669"/>
    <property type="project" value="TreeGrafter"/>
</dbReference>
<dbReference type="EMBL" id="CSWP01000002">
    <property type="protein sequence ID" value="CPV41427.1"/>
    <property type="molecule type" value="Genomic_DNA"/>
</dbReference>